<dbReference type="GeneID" id="24098382"/>
<dbReference type="InParanoid" id="J4IAT5"/>
<feature type="region of interest" description="Disordered" evidence="1">
    <location>
        <begin position="1"/>
        <end position="85"/>
    </location>
</feature>
<dbReference type="HOGENOM" id="CLU_162808_0_0_1"/>
<organism evidence="2 3">
    <name type="scientific">Fibroporia radiculosa</name>
    <dbReference type="NCBI Taxonomy" id="599839"/>
    <lineage>
        <taxon>Eukaryota</taxon>
        <taxon>Fungi</taxon>
        <taxon>Dikarya</taxon>
        <taxon>Basidiomycota</taxon>
        <taxon>Agaricomycotina</taxon>
        <taxon>Agaricomycetes</taxon>
        <taxon>Polyporales</taxon>
        <taxon>Fibroporiaceae</taxon>
        <taxon>Fibroporia</taxon>
    </lineage>
</organism>
<dbReference type="OrthoDB" id="3050608at2759"/>
<feature type="compositionally biased region" description="Gly residues" evidence="1">
    <location>
        <begin position="38"/>
        <end position="52"/>
    </location>
</feature>
<accession>J4IAT5</accession>
<evidence type="ECO:0000256" key="1">
    <source>
        <dbReference type="SAM" id="MobiDB-lite"/>
    </source>
</evidence>
<evidence type="ECO:0000313" key="2">
    <source>
        <dbReference type="EMBL" id="CCM03471.1"/>
    </source>
</evidence>
<sequence length="125" mass="12920">MDDFMSPQNKAPGAQTSPQQFSQGQGGAYDNLQQSQGDMGGGQGQMGSGIAGGYENNSQQQSVNSGTGANQPGAQGQKQDWLDKGIAFMGKKAGVNVSNSQADSAGDFINKETKQYAGRNLPGVE</sequence>
<gene>
    <name evidence="2" type="ORF">FIBRA_05604</name>
</gene>
<feature type="compositionally biased region" description="Polar residues" evidence="1">
    <location>
        <begin position="55"/>
        <end position="78"/>
    </location>
</feature>
<feature type="region of interest" description="Disordered" evidence="1">
    <location>
        <begin position="97"/>
        <end position="125"/>
    </location>
</feature>
<name>J4IAT5_9APHY</name>
<dbReference type="EMBL" id="HE797114">
    <property type="protein sequence ID" value="CCM03471.1"/>
    <property type="molecule type" value="Genomic_DNA"/>
</dbReference>
<dbReference type="Proteomes" id="UP000006352">
    <property type="component" value="Unassembled WGS sequence"/>
</dbReference>
<protein>
    <submittedName>
        <fullName evidence="2">Uncharacterized protein</fullName>
    </submittedName>
</protein>
<feature type="compositionally biased region" description="Polar residues" evidence="1">
    <location>
        <begin position="1"/>
        <end position="23"/>
    </location>
</feature>
<keyword evidence="3" id="KW-1185">Reference proteome</keyword>
<evidence type="ECO:0000313" key="3">
    <source>
        <dbReference type="Proteomes" id="UP000006352"/>
    </source>
</evidence>
<dbReference type="AlphaFoldDB" id="J4IAT5"/>
<proteinExistence type="predicted"/>
<dbReference type="RefSeq" id="XP_012182754.1">
    <property type="nucleotide sequence ID" value="XM_012327364.1"/>
</dbReference>
<reference evidence="2 3" key="1">
    <citation type="journal article" date="2012" name="Appl. Environ. Microbiol.">
        <title>Short-read sequencing for genomic analysis of the brown rot fungus Fibroporia radiculosa.</title>
        <authorList>
            <person name="Tang J.D."/>
            <person name="Perkins A.D."/>
            <person name="Sonstegard T.S."/>
            <person name="Schroeder S.G."/>
            <person name="Burgess S.C."/>
            <person name="Diehl S.V."/>
        </authorList>
    </citation>
    <scope>NUCLEOTIDE SEQUENCE [LARGE SCALE GENOMIC DNA]</scope>
    <source>
        <strain evidence="2 3">TFFH 294</strain>
    </source>
</reference>